<organism evidence="1 2">
    <name type="scientific">Trichogramma kaykai</name>
    <dbReference type="NCBI Taxonomy" id="54128"/>
    <lineage>
        <taxon>Eukaryota</taxon>
        <taxon>Metazoa</taxon>
        <taxon>Ecdysozoa</taxon>
        <taxon>Arthropoda</taxon>
        <taxon>Hexapoda</taxon>
        <taxon>Insecta</taxon>
        <taxon>Pterygota</taxon>
        <taxon>Neoptera</taxon>
        <taxon>Endopterygota</taxon>
        <taxon>Hymenoptera</taxon>
        <taxon>Apocrita</taxon>
        <taxon>Proctotrupomorpha</taxon>
        <taxon>Chalcidoidea</taxon>
        <taxon>Trichogrammatidae</taxon>
        <taxon>Trichogramma</taxon>
    </lineage>
</organism>
<accession>A0ABD2WKV4</accession>
<keyword evidence="2" id="KW-1185">Reference proteome</keyword>
<dbReference type="Proteomes" id="UP001627154">
    <property type="component" value="Unassembled WGS sequence"/>
</dbReference>
<gene>
    <name evidence="1" type="ORF">TKK_012377</name>
</gene>
<sequence>MEHEVETTDTVKKTSFKMKFSGVLDAKMLESIEKIKNKLYQVEEDNSSAKDNLNNNKVNLPKEETSLFCDQTLLIDNGKRIHPSAESVDSTSNWNISENLVTINTQTSVERKK</sequence>
<name>A0ABD2WKV4_9HYME</name>
<dbReference type="EMBL" id="JBJJXI010000100">
    <property type="protein sequence ID" value="KAL3393117.1"/>
    <property type="molecule type" value="Genomic_DNA"/>
</dbReference>
<evidence type="ECO:0000313" key="2">
    <source>
        <dbReference type="Proteomes" id="UP001627154"/>
    </source>
</evidence>
<reference evidence="1 2" key="1">
    <citation type="journal article" date="2024" name="bioRxiv">
        <title>A reference genome for Trichogramma kaykai: A tiny desert-dwelling parasitoid wasp with competing sex-ratio distorters.</title>
        <authorList>
            <person name="Culotta J."/>
            <person name="Lindsey A.R."/>
        </authorList>
    </citation>
    <scope>NUCLEOTIDE SEQUENCE [LARGE SCALE GENOMIC DNA]</scope>
    <source>
        <strain evidence="1 2">KSX58</strain>
    </source>
</reference>
<comment type="caution">
    <text evidence="1">The sequence shown here is derived from an EMBL/GenBank/DDBJ whole genome shotgun (WGS) entry which is preliminary data.</text>
</comment>
<evidence type="ECO:0000313" key="1">
    <source>
        <dbReference type="EMBL" id="KAL3393117.1"/>
    </source>
</evidence>
<proteinExistence type="predicted"/>
<dbReference type="AlphaFoldDB" id="A0ABD2WKV4"/>
<protein>
    <submittedName>
        <fullName evidence="1">Uncharacterized protein</fullName>
    </submittedName>
</protein>